<keyword evidence="2" id="KW-1185">Reference proteome</keyword>
<proteinExistence type="predicted"/>
<evidence type="ECO:0008006" key="3">
    <source>
        <dbReference type="Google" id="ProtNLM"/>
    </source>
</evidence>
<comment type="caution">
    <text evidence="1">The sequence shown here is derived from an EMBL/GenBank/DDBJ whole genome shotgun (WGS) entry which is preliminary data.</text>
</comment>
<dbReference type="Proteomes" id="UP001431693">
    <property type="component" value="Unassembled WGS sequence"/>
</dbReference>
<dbReference type="EMBL" id="JASJEX010000001">
    <property type="protein sequence ID" value="MDJ1129002.1"/>
    <property type="molecule type" value="Genomic_DNA"/>
</dbReference>
<gene>
    <name evidence="1" type="ORF">QJ043_02745</name>
</gene>
<evidence type="ECO:0000313" key="2">
    <source>
        <dbReference type="Proteomes" id="UP001431693"/>
    </source>
</evidence>
<name>A0ABT6ZIX5_9ACTN</name>
<dbReference type="RefSeq" id="WP_283712636.1">
    <property type="nucleotide sequence ID" value="NZ_JASJEW010000001.1"/>
</dbReference>
<sequence length="61" mass="6738">MADTEKTAPENTRPNAAQMQQIERAIIDSEEGIYTLDGGYAQEQELEGAVDRILDTKDPEA</sequence>
<organism evidence="1 2">
    <name type="scientific">Kribbibacterium absianum</name>
    <dbReference type="NCBI Taxonomy" id="3044210"/>
    <lineage>
        <taxon>Bacteria</taxon>
        <taxon>Bacillati</taxon>
        <taxon>Actinomycetota</taxon>
        <taxon>Coriobacteriia</taxon>
        <taxon>Coriobacteriales</taxon>
        <taxon>Kribbibacteriaceae</taxon>
        <taxon>Kribbibacterium</taxon>
    </lineage>
</organism>
<protein>
    <recommendedName>
        <fullName evidence="3">DksA C4-type domain-containing protein</fullName>
    </recommendedName>
</protein>
<accession>A0ABT6ZIX5</accession>
<evidence type="ECO:0000313" key="1">
    <source>
        <dbReference type="EMBL" id="MDJ1129002.1"/>
    </source>
</evidence>
<reference evidence="1" key="1">
    <citation type="submission" date="2023-05" db="EMBL/GenBank/DDBJ databases">
        <title>[olsenella] sp. nov., isolated from a pig farm feces dump.</title>
        <authorList>
            <person name="Chang Y.-H."/>
        </authorList>
    </citation>
    <scope>NUCLEOTIDE SEQUENCE</scope>
    <source>
        <strain evidence="1">YH-ols2217</strain>
    </source>
</reference>